<evidence type="ECO:0000256" key="2">
    <source>
        <dbReference type="ARBA" id="ARBA00022737"/>
    </source>
</evidence>
<keyword evidence="1" id="KW-0853">WD repeat</keyword>
<dbReference type="InterPro" id="IPR036322">
    <property type="entry name" value="WD40_repeat_dom_sf"/>
</dbReference>
<sequence length="345" mass="37287">MAGVYQGHVIKSPAQERFAVVTTLGGYASPTMGVVGQQGSLGLADVRTSSLAELGRLPSGGFTPLSAGLSCDGVYLAVGTEQKNRADAPVYLFDVRRPGEPVWTFGDMHNDDVCHIQFAHANPNRFMSSSTDGLVNVVDLEHQPPPVPGLEPDPDTAGPEDWIVHSLNTASSVSRSRYFGPDDSYGAALTHDQDVHIFHALAVPEEADEQIMTFSDARHLIEAQTGYHTDYLVDMFYDPAPMQLYLLAGQTGGPAQLLHMSSVRNALPYNASSTTYKRPIHASISRMLTLCLLVLTATQSQFTEVARLDDPTYDTLYSMAYSPATRVLAAGDQGSHVMVWQLASA</sequence>
<dbReference type="GeneID" id="5888737"/>
<dbReference type="Gene3D" id="2.130.10.10">
    <property type="entry name" value="YVTN repeat-like/Quinoprotein amine dehydrogenase"/>
    <property type="match status" value="1"/>
</dbReference>
<dbReference type="RefSeq" id="XP_001743083.1">
    <property type="nucleotide sequence ID" value="XM_001743031.1"/>
</dbReference>
<dbReference type="STRING" id="81824.A9USK8"/>
<dbReference type="InterPro" id="IPR039328">
    <property type="entry name" value="WDR89"/>
</dbReference>
<keyword evidence="4" id="KW-1185">Reference proteome</keyword>
<gene>
    <name evidence="3" type="ORF">MONBRDRAFT_22957</name>
</gene>
<reference evidence="3 4" key="1">
    <citation type="journal article" date="2008" name="Nature">
        <title>The genome of the choanoflagellate Monosiga brevicollis and the origin of metazoans.</title>
        <authorList>
            <consortium name="JGI Sequencing"/>
            <person name="King N."/>
            <person name="Westbrook M.J."/>
            <person name="Young S.L."/>
            <person name="Kuo A."/>
            <person name="Abedin M."/>
            <person name="Chapman J."/>
            <person name="Fairclough S."/>
            <person name="Hellsten U."/>
            <person name="Isogai Y."/>
            <person name="Letunic I."/>
            <person name="Marr M."/>
            <person name="Pincus D."/>
            <person name="Putnam N."/>
            <person name="Rokas A."/>
            <person name="Wright K.J."/>
            <person name="Zuzow R."/>
            <person name="Dirks W."/>
            <person name="Good M."/>
            <person name="Goodstein D."/>
            <person name="Lemons D."/>
            <person name="Li W."/>
            <person name="Lyons J.B."/>
            <person name="Morris A."/>
            <person name="Nichols S."/>
            <person name="Richter D.J."/>
            <person name="Salamov A."/>
            <person name="Bork P."/>
            <person name="Lim W.A."/>
            <person name="Manning G."/>
            <person name="Miller W.T."/>
            <person name="McGinnis W."/>
            <person name="Shapiro H."/>
            <person name="Tjian R."/>
            <person name="Grigoriev I.V."/>
            <person name="Rokhsar D."/>
        </authorList>
    </citation>
    <scope>NUCLEOTIDE SEQUENCE [LARGE SCALE GENOMIC DNA]</scope>
    <source>
        <strain evidence="4">MX1 / ATCC 50154</strain>
    </source>
</reference>
<protein>
    <submittedName>
        <fullName evidence="3">Uncharacterized protein</fullName>
    </submittedName>
</protein>
<dbReference type="InterPro" id="IPR015943">
    <property type="entry name" value="WD40/YVTN_repeat-like_dom_sf"/>
</dbReference>
<name>A9USK8_MONBE</name>
<dbReference type="PANTHER" id="PTHR22889">
    <property type="entry name" value="WD REPEAT-CONTAINING PROTEIN 89"/>
    <property type="match status" value="1"/>
</dbReference>
<dbReference type="InParanoid" id="A9USK8"/>
<dbReference type="AlphaFoldDB" id="A9USK8"/>
<dbReference type="EMBL" id="CH991544">
    <property type="protein sequence ID" value="EDQ91797.1"/>
    <property type="molecule type" value="Genomic_DNA"/>
</dbReference>
<proteinExistence type="predicted"/>
<accession>A9USK8</accession>
<dbReference type="eggNOG" id="KOG1188">
    <property type="taxonomic scope" value="Eukaryota"/>
</dbReference>
<evidence type="ECO:0000313" key="3">
    <source>
        <dbReference type="EMBL" id="EDQ91797.1"/>
    </source>
</evidence>
<dbReference type="KEGG" id="mbr:MONBRDRAFT_22957"/>
<keyword evidence="2" id="KW-0677">Repeat</keyword>
<dbReference type="SMART" id="SM00320">
    <property type="entry name" value="WD40"/>
    <property type="match status" value="2"/>
</dbReference>
<dbReference type="InterPro" id="IPR001680">
    <property type="entry name" value="WD40_rpt"/>
</dbReference>
<dbReference type="PANTHER" id="PTHR22889:SF0">
    <property type="entry name" value="WD REPEAT-CONTAINING PROTEIN 89"/>
    <property type="match status" value="1"/>
</dbReference>
<dbReference type="SUPFAM" id="SSF50978">
    <property type="entry name" value="WD40 repeat-like"/>
    <property type="match status" value="1"/>
</dbReference>
<dbReference type="Proteomes" id="UP000001357">
    <property type="component" value="Unassembled WGS sequence"/>
</dbReference>
<evidence type="ECO:0000313" key="4">
    <source>
        <dbReference type="Proteomes" id="UP000001357"/>
    </source>
</evidence>
<evidence type="ECO:0000256" key="1">
    <source>
        <dbReference type="ARBA" id="ARBA00022574"/>
    </source>
</evidence>
<organism evidence="3 4">
    <name type="scientific">Monosiga brevicollis</name>
    <name type="common">Choanoflagellate</name>
    <dbReference type="NCBI Taxonomy" id="81824"/>
    <lineage>
        <taxon>Eukaryota</taxon>
        <taxon>Choanoflagellata</taxon>
        <taxon>Craspedida</taxon>
        <taxon>Salpingoecidae</taxon>
        <taxon>Monosiga</taxon>
    </lineage>
</organism>